<feature type="compositionally biased region" description="Polar residues" evidence="6">
    <location>
        <begin position="919"/>
        <end position="940"/>
    </location>
</feature>
<feature type="compositionally biased region" description="Basic and acidic residues" evidence="6">
    <location>
        <begin position="561"/>
        <end position="570"/>
    </location>
</feature>
<keyword evidence="4" id="KW-0418">Kinase</keyword>
<dbReference type="Gene3D" id="3.30.200.20">
    <property type="entry name" value="Phosphorylase Kinase, domain 1"/>
    <property type="match status" value="1"/>
</dbReference>
<reference evidence="8" key="1">
    <citation type="journal article" date="2023" name="G3 (Bethesda)">
        <title>A reference genome for the long-term kleptoplast-retaining sea slug Elysia crispata morphotype clarki.</title>
        <authorList>
            <person name="Eastman K.E."/>
            <person name="Pendleton A.L."/>
            <person name="Shaikh M.A."/>
            <person name="Suttiyut T."/>
            <person name="Ogas R."/>
            <person name="Tomko P."/>
            <person name="Gavelis G."/>
            <person name="Widhalm J.R."/>
            <person name="Wisecaver J.H."/>
        </authorList>
    </citation>
    <scope>NUCLEOTIDE SEQUENCE</scope>
    <source>
        <strain evidence="8">ECLA1</strain>
    </source>
</reference>
<feature type="compositionally biased region" description="Pro residues" evidence="6">
    <location>
        <begin position="765"/>
        <end position="788"/>
    </location>
</feature>
<dbReference type="Proteomes" id="UP001283361">
    <property type="component" value="Unassembled WGS sequence"/>
</dbReference>
<dbReference type="Gene3D" id="1.10.510.10">
    <property type="entry name" value="Transferase(Phosphotransferase) domain 1"/>
    <property type="match status" value="1"/>
</dbReference>
<feature type="compositionally biased region" description="Polar residues" evidence="6">
    <location>
        <begin position="667"/>
        <end position="702"/>
    </location>
</feature>
<dbReference type="SUPFAM" id="SSF56112">
    <property type="entry name" value="Protein kinase-like (PK-like)"/>
    <property type="match status" value="1"/>
</dbReference>
<feature type="compositionally biased region" description="Basic and acidic residues" evidence="6">
    <location>
        <begin position="398"/>
        <end position="412"/>
    </location>
</feature>
<organism evidence="8 9">
    <name type="scientific">Elysia crispata</name>
    <name type="common">lettuce slug</name>
    <dbReference type="NCBI Taxonomy" id="231223"/>
    <lineage>
        <taxon>Eukaryota</taxon>
        <taxon>Metazoa</taxon>
        <taxon>Spiralia</taxon>
        <taxon>Lophotrochozoa</taxon>
        <taxon>Mollusca</taxon>
        <taxon>Gastropoda</taxon>
        <taxon>Heterobranchia</taxon>
        <taxon>Euthyneura</taxon>
        <taxon>Panpulmonata</taxon>
        <taxon>Sacoglossa</taxon>
        <taxon>Placobranchoidea</taxon>
        <taxon>Plakobranchidae</taxon>
        <taxon>Elysia</taxon>
    </lineage>
</organism>
<keyword evidence="1" id="KW-0723">Serine/threonine-protein kinase</keyword>
<dbReference type="GO" id="GO:0004674">
    <property type="term" value="F:protein serine/threonine kinase activity"/>
    <property type="evidence" value="ECO:0007669"/>
    <property type="project" value="UniProtKB-KW"/>
</dbReference>
<dbReference type="Pfam" id="PF00069">
    <property type="entry name" value="Pkinase"/>
    <property type="match status" value="1"/>
</dbReference>
<dbReference type="EMBL" id="JAWDGP010001262">
    <property type="protein sequence ID" value="KAK3793311.1"/>
    <property type="molecule type" value="Genomic_DNA"/>
</dbReference>
<feature type="compositionally biased region" description="Polar residues" evidence="6">
    <location>
        <begin position="621"/>
        <end position="639"/>
    </location>
</feature>
<evidence type="ECO:0000256" key="3">
    <source>
        <dbReference type="ARBA" id="ARBA00022741"/>
    </source>
</evidence>
<feature type="compositionally biased region" description="Polar residues" evidence="6">
    <location>
        <begin position="517"/>
        <end position="538"/>
    </location>
</feature>
<feature type="region of interest" description="Disordered" evidence="6">
    <location>
        <begin position="453"/>
        <end position="601"/>
    </location>
</feature>
<evidence type="ECO:0000256" key="6">
    <source>
        <dbReference type="SAM" id="MobiDB-lite"/>
    </source>
</evidence>
<dbReference type="SMART" id="SM00220">
    <property type="entry name" value="S_TKc"/>
    <property type="match status" value="1"/>
</dbReference>
<dbReference type="PROSITE" id="PS50011">
    <property type="entry name" value="PROTEIN_KINASE_DOM"/>
    <property type="match status" value="1"/>
</dbReference>
<feature type="compositionally biased region" description="Polar residues" evidence="6">
    <location>
        <begin position="32"/>
        <end position="50"/>
    </location>
</feature>
<name>A0AAE1AU17_9GAST</name>
<feature type="compositionally biased region" description="Basic and acidic residues" evidence="6">
    <location>
        <begin position="479"/>
        <end position="497"/>
    </location>
</feature>
<comment type="caution">
    <text evidence="8">The sequence shown here is derived from an EMBL/GenBank/DDBJ whole genome shotgun (WGS) entry which is preliminary data.</text>
</comment>
<evidence type="ECO:0000256" key="4">
    <source>
        <dbReference type="ARBA" id="ARBA00022777"/>
    </source>
</evidence>
<protein>
    <recommendedName>
        <fullName evidence="7">Protein kinase domain-containing protein</fullName>
    </recommendedName>
</protein>
<keyword evidence="3" id="KW-0547">Nucleotide-binding</keyword>
<feature type="compositionally biased region" description="Polar residues" evidence="6">
    <location>
        <begin position="794"/>
        <end position="812"/>
    </location>
</feature>
<dbReference type="InterPro" id="IPR000719">
    <property type="entry name" value="Prot_kinase_dom"/>
</dbReference>
<evidence type="ECO:0000313" key="8">
    <source>
        <dbReference type="EMBL" id="KAK3793311.1"/>
    </source>
</evidence>
<sequence length="959" mass="107261">MGNSNKSSLRKAQSVPDTQRLPPDAPVFMKVSKSQSQQRLNQSLGKTSGSKLGKLHKDKGHSKSLVEGIPQLAPAEAAFLPDFPLRGDLEELDFEVIDVIAKGAYGNVIKVQREDSKRFYAMKVLDKQQIIQEGAIRQCKDEAAIQSMAGDHPLVVKAYEYWQSHLNLYIVLDYIPHGDMFTLWTFHGAFPEALVQLYIAEMSMVIDYLHNSSVIYRDVKMENILFDQKGHIQLTDFGLAKWLQGGEQTRTVCGTLQYMAPEVLSVYPYSHSADWWSLGILMYAMLAGRYPVDGADTHTRMAQKVFDCDYLLPSNVSDAAQDVINRILTKSPHKRLGDMYNLQDLGFFQDIFFPDLLDKKISPIDVVPPDFFPMTGESWAPHLLTEEERRNFDLFDGVNSRHRDSEHGTAYHKDHKHRQYSSTSNPPRSHQVYKYKNNSILRQQSTPEQLNYEQNSFDDGKATDWNQEVSDNGKKHRSDYRQLDQNRPPYKEEKSRNQDYSNYPYHTQTPYQYQQPFENVTRSSSEADNLSHRSSTNEMLRRRSQDLISYPEPSRSAVFSEWERDSEKNKAPRSQHNIVTPTSHYSGNHTKTSADSSSNTAISPSAAYKTVEAPPTVTLKAPTSYSSHKGSLDYSSNHSRTKHNLYNQRFSNQAFGYLGPGPPYNVDPSSASNGSKFSDTGANSQRQMQSSVLESEPYSPSSKPAMEYKTVEAPPTITLPTASSNSGPPPVAARRNTFGQVQPDNSMVPNQFSGPVLTPVKQYNTPPPVPAKPVVPPKPQAPVRPQPAPRRSLQGRSPQATSNSHPSYTSMLPSSFSTAATPSSAYVFSPEECNSNRSFVQRAPVEPLSFIQHVSGASANSYASPGQENFTTDMQPFQLAGPSTSGLNSSFDQGNFIPSYSHSQETYPRDNGVEGVPSHFNNSNSENRYSDGSQGSLKSPTLQSNFKWKLPVNVAPSFV</sequence>
<proteinExistence type="predicted"/>
<evidence type="ECO:0000259" key="7">
    <source>
        <dbReference type="PROSITE" id="PS50011"/>
    </source>
</evidence>
<feature type="region of interest" description="Disordered" evidence="6">
    <location>
        <begin position="898"/>
        <end position="940"/>
    </location>
</feature>
<evidence type="ECO:0000256" key="1">
    <source>
        <dbReference type="ARBA" id="ARBA00022527"/>
    </source>
</evidence>
<accession>A0AAE1AU17</accession>
<dbReference type="InterPro" id="IPR045270">
    <property type="entry name" value="STKc_AGC"/>
</dbReference>
<dbReference type="AlphaFoldDB" id="A0AAE1AU17"/>
<evidence type="ECO:0000256" key="2">
    <source>
        <dbReference type="ARBA" id="ARBA00022679"/>
    </source>
</evidence>
<keyword evidence="2" id="KW-0808">Transferase</keyword>
<evidence type="ECO:0000256" key="5">
    <source>
        <dbReference type="ARBA" id="ARBA00022840"/>
    </source>
</evidence>
<feature type="region of interest" description="Disordered" evidence="6">
    <location>
        <begin position="619"/>
        <end position="639"/>
    </location>
</feature>
<keyword evidence="5" id="KW-0067">ATP-binding</keyword>
<dbReference type="InterPro" id="IPR011009">
    <property type="entry name" value="Kinase-like_dom_sf"/>
</dbReference>
<feature type="domain" description="Protein kinase" evidence="7">
    <location>
        <begin position="94"/>
        <end position="353"/>
    </location>
</feature>
<dbReference type="InterPro" id="IPR008271">
    <property type="entry name" value="Ser/Thr_kinase_AS"/>
</dbReference>
<dbReference type="PANTHER" id="PTHR24355:SF1">
    <property type="entry name" value="RIBOSOMAL PROTEIN S6 KINASE-RELATED PROTEIN"/>
    <property type="match status" value="1"/>
</dbReference>
<dbReference type="CDD" id="cd05123">
    <property type="entry name" value="STKc_AGC"/>
    <property type="match status" value="1"/>
</dbReference>
<feature type="region of interest" description="Disordered" evidence="6">
    <location>
        <begin position="398"/>
        <end position="431"/>
    </location>
</feature>
<dbReference type="PANTHER" id="PTHR24355">
    <property type="entry name" value="G PROTEIN-COUPLED RECEPTOR KINASE/RIBOSOMAL PROTEIN S6 KINASE"/>
    <property type="match status" value="1"/>
</dbReference>
<feature type="compositionally biased region" description="Polar residues" evidence="6">
    <location>
        <begin position="737"/>
        <end position="753"/>
    </location>
</feature>
<dbReference type="GO" id="GO:0005524">
    <property type="term" value="F:ATP binding"/>
    <property type="evidence" value="ECO:0007669"/>
    <property type="project" value="UniProtKB-KW"/>
</dbReference>
<feature type="compositionally biased region" description="Polar residues" evidence="6">
    <location>
        <begin position="1"/>
        <end position="17"/>
    </location>
</feature>
<feature type="compositionally biased region" description="Low complexity" evidence="6">
    <location>
        <begin position="503"/>
        <end position="516"/>
    </location>
</feature>
<gene>
    <name evidence="8" type="ORF">RRG08_042253</name>
</gene>
<dbReference type="PROSITE" id="PS00108">
    <property type="entry name" value="PROTEIN_KINASE_ST"/>
    <property type="match status" value="1"/>
</dbReference>
<keyword evidence="9" id="KW-1185">Reference proteome</keyword>
<feature type="region of interest" description="Disordered" evidence="6">
    <location>
        <begin position="654"/>
        <end position="816"/>
    </location>
</feature>
<evidence type="ECO:0000313" key="9">
    <source>
        <dbReference type="Proteomes" id="UP001283361"/>
    </source>
</evidence>
<feature type="compositionally biased region" description="Polar residues" evidence="6">
    <location>
        <begin position="572"/>
        <end position="601"/>
    </location>
</feature>
<feature type="region of interest" description="Disordered" evidence="6">
    <location>
        <begin position="1"/>
        <end position="60"/>
    </location>
</feature>